<evidence type="ECO:0000313" key="1">
    <source>
        <dbReference type="EMBL" id="GAA0724455.1"/>
    </source>
</evidence>
<dbReference type="PANTHER" id="PTHR47271">
    <property type="entry name" value="ARGININE DEIMINASE"/>
    <property type="match status" value="1"/>
</dbReference>
<comment type="caution">
    <text evidence="1">The sequence shown here is derived from an EMBL/GenBank/DDBJ whole genome shotgun (WGS) entry which is preliminary data.</text>
</comment>
<evidence type="ECO:0000313" key="2">
    <source>
        <dbReference type="Proteomes" id="UP001500339"/>
    </source>
</evidence>
<gene>
    <name evidence="1" type="ORF">GCM10008905_18350</name>
</gene>
<dbReference type="SUPFAM" id="SSF55909">
    <property type="entry name" value="Pentein"/>
    <property type="match status" value="1"/>
</dbReference>
<protein>
    <submittedName>
        <fullName evidence="1">Dimethylarginine dimethylaminohydrolase family protein</fullName>
    </submittedName>
</protein>
<dbReference type="EMBL" id="BAAACF010000001">
    <property type="protein sequence ID" value="GAA0724455.1"/>
    <property type="molecule type" value="Genomic_DNA"/>
</dbReference>
<sequence>MKAFLKNQYDKLIHYLMVYPCNFEITDPGNPYKGKIDYPLMFSQYNNFVNTLINNGVKVQFLDLINSPSQVFSRDIGFVVGDILFISKMKSPERIHEPAALIKFAEKYNIRTYHMQNHIEGGDVVLHDEVMFVGMSRRSTLEACSEVQEVLNSNNIPVKVIPINFDNKKLHLDCVFNSIDKDRCILSSYVYDTDIIKSHFKKVISLKDEDADVLASNFVCLGNNTIVTSNKTTAKLLFEEGVNAIYSDYSEVIKAGGSFTCSTLPILREHN</sequence>
<dbReference type="Proteomes" id="UP001500339">
    <property type="component" value="Unassembled WGS sequence"/>
</dbReference>
<dbReference type="RefSeq" id="WP_343769017.1">
    <property type="nucleotide sequence ID" value="NZ_BAAACF010000001.1"/>
</dbReference>
<dbReference type="Gene3D" id="3.75.10.10">
    <property type="entry name" value="L-arginine/glycine Amidinotransferase, Chain A"/>
    <property type="match status" value="1"/>
</dbReference>
<accession>A0ABP3U4U3</accession>
<name>A0ABP3U4U3_9CLOT</name>
<dbReference type="Pfam" id="PF19420">
    <property type="entry name" value="DDAH_eukar"/>
    <property type="match status" value="1"/>
</dbReference>
<reference evidence="2" key="1">
    <citation type="journal article" date="2019" name="Int. J. Syst. Evol. Microbiol.">
        <title>The Global Catalogue of Microorganisms (GCM) 10K type strain sequencing project: providing services to taxonomists for standard genome sequencing and annotation.</title>
        <authorList>
            <consortium name="The Broad Institute Genomics Platform"/>
            <consortium name="The Broad Institute Genome Sequencing Center for Infectious Disease"/>
            <person name="Wu L."/>
            <person name="Ma J."/>
        </authorList>
    </citation>
    <scope>NUCLEOTIDE SEQUENCE [LARGE SCALE GENOMIC DNA]</scope>
    <source>
        <strain evidence="2">JCM 1405</strain>
    </source>
</reference>
<proteinExistence type="predicted"/>
<dbReference type="PANTHER" id="PTHR47271:SF2">
    <property type="entry name" value="ARGININE DEIMINASE"/>
    <property type="match status" value="1"/>
</dbReference>
<keyword evidence="2" id="KW-1185">Reference proteome</keyword>
<organism evidence="1 2">
    <name type="scientific">Clostridium malenominatum</name>
    <dbReference type="NCBI Taxonomy" id="1539"/>
    <lineage>
        <taxon>Bacteria</taxon>
        <taxon>Bacillati</taxon>
        <taxon>Bacillota</taxon>
        <taxon>Clostridia</taxon>
        <taxon>Eubacteriales</taxon>
        <taxon>Clostridiaceae</taxon>
        <taxon>Clostridium</taxon>
    </lineage>
</organism>